<dbReference type="AlphaFoldDB" id="A0A7T8JWL8"/>
<evidence type="ECO:0000313" key="1">
    <source>
        <dbReference type="EMBL" id="QQP37164.1"/>
    </source>
</evidence>
<sequence length="55" mass="6427">CTFELQKLNVDLWAKLLKRDDLKSILISTTVVRYMALSIRIPEDSSWRFTGDIIL</sequence>
<reference evidence="2" key="1">
    <citation type="submission" date="2021-01" db="EMBL/GenBank/DDBJ databases">
        <title>Caligus Genome Assembly.</title>
        <authorList>
            <person name="Gallardo-Escarate C."/>
        </authorList>
    </citation>
    <scope>NUCLEOTIDE SEQUENCE [LARGE SCALE GENOMIC DNA]</scope>
</reference>
<keyword evidence="2" id="KW-1185">Reference proteome</keyword>
<feature type="non-terminal residue" evidence="1">
    <location>
        <position position="1"/>
    </location>
</feature>
<organism evidence="1 2">
    <name type="scientific">Caligus rogercresseyi</name>
    <name type="common">Sea louse</name>
    <dbReference type="NCBI Taxonomy" id="217165"/>
    <lineage>
        <taxon>Eukaryota</taxon>
        <taxon>Metazoa</taxon>
        <taxon>Ecdysozoa</taxon>
        <taxon>Arthropoda</taxon>
        <taxon>Crustacea</taxon>
        <taxon>Multicrustacea</taxon>
        <taxon>Hexanauplia</taxon>
        <taxon>Copepoda</taxon>
        <taxon>Siphonostomatoida</taxon>
        <taxon>Caligidae</taxon>
        <taxon>Caligus</taxon>
    </lineage>
</organism>
<proteinExistence type="predicted"/>
<name>A0A7T8JWL8_CALRO</name>
<gene>
    <name evidence="1" type="ORF">FKW44_017357</name>
</gene>
<accession>A0A7T8JWL8</accession>
<dbReference type="EMBL" id="CP045901">
    <property type="protein sequence ID" value="QQP37164.1"/>
    <property type="molecule type" value="Genomic_DNA"/>
</dbReference>
<dbReference type="Proteomes" id="UP000595437">
    <property type="component" value="Chromosome 12"/>
</dbReference>
<protein>
    <submittedName>
        <fullName evidence="1">Uncharacterized protein</fullName>
    </submittedName>
</protein>
<evidence type="ECO:0000313" key="2">
    <source>
        <dbReference type="Proteomes" id="UP000595437"/>
    </source>
</evidence>